<protein>
    <submittedName>
        <fullName evidence="1">LysR family regulatory protein</fullName>
    </submittedName>
</protein>
<comment type="caution">
    <text evidence="1">The sequence shown here is derived from an EMBL/GenBank/DDBJ whole genome shotgun (WGS) entry which is preliminary data.</text>
</comment>
<evidence type="ECO:0000313" key="1">
    <source>
        <dbReference type="EMBL" id="KAK8862866.1"/>
    </source>
</evidence>
<dbReference type="InterPro" id="IPR023213">
    <property type="entry name" value="CAT-like_dom_sf"/>
</dbReference>
<sequence>MSLIRQKVRRLPAAAVSTDKVFPVHYWDHGYTRAIMHFMLRFDSRLDTDRLRRSLERLLERQDGWRKLGGRLRRNASGKLEYHVPAKYTMQRPAITYYHESHDDIRIMQHPLAAHIPKAKPARTHGPRIVARGEDFVSLMRRKEDPSSFEDYVDTDTPVLGLHIVTFRDATLVCLRSSHLLFDAMGRKELLDAWSLTLQGRDDEVRLLVEQDPMVSLGTAEAPGNSERSTAPIEKYKHAAKQLGLRQQITLGLRQLFDMIHFRRQVKEDRIVCVPKAYFEALRHDALAALETRQTKTAESHDGEGQRQCLPPKAFLSDGDVLCAWWSRHIIASRLRNAYKSGQTVCIMNMMGLRGLLAQAGLMARPTVVQTNGEKKDSAAALVANALVTVPTFLASRELLRKPLGHVAAMLRQSLQELGTWPQVEAFLRIQRAPHDKLVVTPALFGDVGMHLVVCTNWIKAGFFDVDFSAAIVPDEDDMTKLGGGRQKPESPGHAIARLGKPTNVQMHTITDYVPPFLVSPFQILGKDAYGNYWIRGTLREEYWPKVEQSLLEEALLEHQEAH</sequence>
<evidence type="ECO:0000313" key="2">
    <source>
        <dbReference type="Proteomes" id="UP001390339"/>
    </source>
</evidence>
<reference evidence="1 2" key="1">
    <citation type="journal article" date="2024" name="IMA Fungus">
        <title>Apiospora arundinis, a panoply of carbohydrate-active enzymes and secondary metabolites.</title>
        <authorList>
            <person name="Sorensen T."/>
            <person name="Petersen C."/>
            <person name="Muurmann A.T."/>
            <person name="Christiansen J.V."/>
            <person name="Brundto M.L."/>
            <person name="Overgaard C.K."/>
            <person name="Boysen A.T."/>
            <person name="Wollenberg R.D."/>
            <person name="Larsen T.O."/>
            <person name="Sorensen J.L."/>
            <person name="Nielsen K.L."/>
            <person name="Sondergaard T.E."/>
        </authorList>
    </citation>
    <scope>NUCLEOTIDE SEQUENCE [LARGE SCALE GENOMIC DNA]</scope>
    <source>
        <strain evidence="1 2">AAU 773</strain>
    </source>
</reference>
<dbReference type="Gene3D" id="3.30.559.10">
    <property type="entry name" value="Chloramphenicol acetyltransferase-like domain"/>
    <property type="match status" value="2"/>
</dbReference>
<proteinExistence type="predicted"/>
<keyword evidence="2" id="KW-1185">Reference proteome</keyword>
<dbReference type="EMBL" id="JAPCWZ010000005">
    <property type="protein sequence ID" value="KAK8862866.1"/>
    <property type="molecule type" value="Genomic_DNA"/>
</dbReference>
<gene>
    <name evidence="1" type="ORF">PGQ11_009101</name>
</gene>
<dbReference type="Proteomes" id="UP001390339">
    <property type="component" value="Unassembled WGS sequence"/>
</dbReference>
<accession>A0ABR2IHR4</accession>
<organism evidence="1 2">
    <name type="scientific">Apiospora arundinis</name>
    <dbReference type="NCBI Taxonomy" id="335852"/>
    <lineage>
        <taxon>Eukaryota</taxon>
        <taxon>Fungi</taxon>
        <taxon>Dikarya</taxon>
        <taxon>Ascomycota</taxon>
        <taxon>Pezizomycotina</taxon>
        <taxon>Sordariomycetes</taxon>
        <taxon>Xylariomycetidae</taxon>
        <taxon>Amphisphaeriales</taxon>
        <taxon>Apiosporaceae</taxon>
        <taxon>Apiospora</taxon>
    </lineage>
</organism>
<name>A0ABR2IHR4_9PEZI</name>